<keyword evidence="1" id="KW-0812">Transmembrane</keyword>
<evidence type="ECO:0000256" key="1">
    <source>
        <dbReference type="SAM" id="Phobius"/>
    </source>
</evidence>
<reference evidence="2" key="1">
    <citation type="journal article" date="2014" name="Front. Microbiol.">
        <title>High frequency of phylogenetically diverse reductive dehalogenase-homologous genes in deep subseafloor sedimentary metagenomes.</title>
        <authorList>
            <person name="Kawai M."/>
            <person name="Futagami T."/>
            <person name="Toyoda A."/>
            <person name="Takaki Y."/>
            <person name="Nishi S."/>
            <person name="Hori S."/>
            <person name="Arai W."/>
            <person name="Tsubouchi T."/>
            <person name="Morono Y."/>
            <person name="Uchiyama I."/>
            <person name="Ito T."/>
            <person name="Fujiyama A."/>
            <person name="Inagaki F."/>
            <person name="Takami H."/>
        </authorList>
    </citation>
    <scope>NUCLEOTIDE SEQUENCE</scope>
    <source>
        <strain evidence="2">Expedition CK06-06</strain>
    </source>
</reference>
<accession>X1I1L2</accession>
<dbReference type="EMBL" id="BARU01034373">
    <property type="protein sequence ID" value="GAH63205.1"/>
    <property type="molecule type" value="Genomic_DNA"/>
</dbReference>
<protein>
    <submittedName>
        <fullName evidence="2">Uncharacterized protein</fullName>
    </submittedName>
</protein>
<gene>
    <name evidence="2" type="ORF">S03H2_53965</name>
</gene>
<evidence type="ECO:0000313" key="2">
    <source>
        <dbReference type="EMBL" id="GAH63205.1"/>
    </source>
</evidence>
<feature type="non-terminal residue" evidence="2">
    <location>
        <position position="43"/>
    </location>
</feature>
<organism evidence="2">
    <name type="scientific">marine sediment metagenome</name>
    <dbReference type="NCBI Taxonomy" id="412755"/>
    <lineage>
        <taxon>unclassified sequences</taxon>
        <taxon>metagenomes</taxon>
        <taxon>ecological metagenomes</taxon>
    </lineage>
</organism>
<keyword evidence="1" id="KW-0472">Membrane</keyword>
<name>X1I1L2_9ZZZZ</name>
<proteinExistence type="predicted"/>
<sequence length="43" mass="4876">MKLSIKIKLSVTMVLQFMAIGAVIPVLSLYLKDYLHYNSFQTG</sequence>
<feature type="transmembrane region" description="Helical" evidence="1">
    <location>
        <begin position="12"/>
        <end position="31"/>
    </location>
</feature>
<dbReference type="AlphaFoldDB" id="X1I1L2"/>
<keyword evidence="1" id="KW-1133">Transmembrane helix</keyword>
<comment type="caution">
    <text evidence="2">The sequence shown here is derived from an EMBL/GenBank/DDBJ whole genome shotgun (WGS) entry which is preliminary data.</text>
</comment>